<dbReference type="Gene3D" id="2.20.70.10">
    <property type="match status" value="1"/>
</dbReference>
<dbReference type="SMART" id="SM00456">
    <property type="entry name" value="WW"/>
    <property type="match status" value="1"/>
</dbReference>
<dbReference type="SUPFAM" id="SSF51045">
    <property type="entry name" value="WW domain"/>
    <property type="match status" value="1"/>
</dbReference>
<protein>
    <submittedName>
        <fullName evidence="3">TOX high mobility group box family member 4</fullName>
    </submittedName>
</protein>
<name>A0A8H6Y9Q7_9AGAR</name>
<evidence type="ECO:0000259" key="2">
    <source>
        <dbReference type="SMART" id="SM00456"/>
    </source>
</evidence>
<dbReference type="InterPro" id="IPR036020">
    <property type="entry name" value="WW_dom_sf"/>
</dbReference>
<dbReference type="Proteomes" id="UP000623467">
    <property type="component" value="Unassembled WGS sequence"/>
</dbReference>
<sequence>MASTMETFAQSYLSAVFSIYSPWRGHGTKRLLPDLGECGRPRAYAVRGPIRKWVSAFSCRTLGPKSVRTGIGSTFFFCRPPALWIGHSDTRGPILRSSQRHRTWSELFSHRSSAHLRTWVSLVFRPESYAYLDRTSRRTVRSVSSQDRNSSFFCESVRIRMRHRGHFSTQSVRIRIEPLTAYAVGLVWVVGSVFFLRRSRDSCLCSTMSRTYNPDTRPLPPGWITQFDPDYNTWFYVNTQAQPPTPTWNHPLDSPAPTTVYSPPQGPPPNFGRPQQQGILSGLLGWLGFSGGNSQQVNKIGNIKGGTGGEGNDLGRFGGRGGTGEGPQVDLDADAQWTVGDVSGGIGGKGGNGEERGGDGGTGKGPVIAVRRTTVTVAVESQAQEAREQMVVTQELVEDIL</sequence>
<feature type="domain" description="WW" evidence="2">
    <location>
        <begin position="218"/>
        <end position="253"/>
    </location>
</feature>
<dbReference type="OrthoDB" id="2367685at2759"/>
<keyword evidence="4" id="KW-1185">Reference proteome</keyword>
<feature type="region of interest" description="Disordered" evidence="1">
    <location>
        <begin position="249"/>
        <end position="276"/>
    </location>
</feature>
<accession>A0A8H6Y9Q7</accession>
<gene>
    <name evidence="3" type="ORF">MSAN_01389200</name>
</gene>
<dbReference type="AlphaFoldDB" id="A0A8H6Y9Q7"/>
<evidence type="ECO:0000256" key="1">
    <source>
        <dbReference type="SAM" id="MobiDB-lite"/>
    </source>
</evidence>
<feature type="region of interest" description="Disordered" evidence="1">
    <location>
        <begin position="343"/>
        <end position="366"/>
    </location>
</feature>
<comment type="caution">
    <text evidence="3">The sequence shown here is derived from an EMBL/GenBank/DDBJ whole genome shotgun (WGS) entry which is preliminary data.</text>
</comment>
<reference evidence="3" key="1">
    <citation type="submission" date="2020-05" db="EMBL/GenBank/DDBJ databases">
        <title>Mycena genomes resolve the evolution of fungal bioluminescence.</title>
        <authorList>
            <person name="Tsai I.J."/>
        </authorList>
    </citation>
    <scope>NUCLEOTIDE SEQUENCE</scope>
    <source>
        <strain evidence="3">160909Yilan</strain>
    </source>
</reference>
<proteinExistence type="predicted"/>
<organism evidence="3 4">
    <name type="scientific">Mycena sanguinolenta</name>
    <dbReference type="NCBI Taxonomy" id="230812"/>
    <lineage>
        <taxon>Eukaryota</taxon>
        <taxon>Fungi</taxon>
        <taxon>Dikarya</taxon>
        <taxon>Basidiomycota</taxon>
        <taxon>Agaricomycotina</taxon>
        <taxon>Agaricomycetes</taxon>
        <taxon>Agaricomycetidae</taxon>
        <taxon>Agaricales</taxon>
        <taxon>Marasmiineae</taxon>
        <taxon>Mycenaceae</taxon>
        <taxon>Mycena</taxon>
    </lineage>
</organism>
<dbReference type="InterPro" id="IPR001202">
    <property type="entry name" value="WW_dom"/>
</dbReference>
<evidence type="ECO:0000313" key="4">
    <source>
        <dbReference type="Proteomes" id="UP000623467"/>
    </source>
</evidence>
<dbReference type="EMBL" id="JACAZH010000011">
    <property type="protein sequence ID" value="KAF7354751.1"/>
    <property type="molecule type" value="Genomic_DNA"/>
</dbReference>
<evidence type="ECO:0000313" key="3">
    <source>
        <dbReference type="EMBL" id="KAF7354751.1"/>
    </source>
</evidence>